<proteinExistence type="predicted"/>
<keyword evidence="1" id="KW-0812">Transmembrane</keyword>
<name>B4LEA6_DROVI</name>
<keyword evidence="1" id="KW-0472">Membrane</keyword>
<evidence type="ECO:0000256" key="1">
    <source>
        <dbReference type="SAM" id="Phobius"/>
    </source>
</evidence>
<accession>B4LEA6</accession>
<dbReference type="InterPro" id="IPR031754">
    <property type="entry name" value="DUF4736"/>
</dbReference>
<dbReference type="AlphaFoldDB" id="B4LEA6"/>
<organism evidence="2 3">
    <name type="scientific">Drosophila virilis</name>
    <name type="common">Fruit fly</name>
    <dbReference type="NCBI Taxonomy" id="7244"/>
    <lineage>
        <taxon>Eukaryota</taxon>
        <taxon>Metazoa</taxon>
        <taxon>Ecdysozoa</taxon>
        <taxon>Arthropoda</taxon>
        <taxon>Hexapoda</taxon>
        <taxon>Insecta</taxon>
        <taxon>Pterygota</taxon>
        <taxon>Neoptera</taxon>
        <taxon>Endopterygota</taxon>
        <taxon>Diptera</taxon>
        <taxon>Brachycera</taxon>
        <taxon>Muscomorpha</taxon>
        <taxon>Ephydroidea</taxon>
        <taxon>Drosophilidae</taxon>
        <taxon>Drosophila</taxon>
    </lineage>
</organism>
<dbReference type="KEGG" id="dvi:6623084"/>
<protein>
    <submittedName>
        <fullName evidence="2">Uncharacterized protein</fullName>
    </submittedName>
</protein>
<dbReference type="EMBL" id="CH940647">
    <property type="protein sequence ID" value="EDW69062.2"/>
    <property type="molecule type" value="Genomic_DNA"/>
</dbReference>
<sequence length="208" mass="24543">MIFLSSHWKMFGILQHLRLLLCLHYDALAVVCVGCIFLVGLLDYSHWVHGCDLFCWQQQLARVDDKPMALMLLIVGFKMLLILILTLLSYRRARPELEPTIGHVKQRYRRFIVMRLLAAHNQFLHGDEQIHQRHAELLQAIQLFRADARKLYERTSEQLSQSIQQMLPVEEQQEQELLQMGYDKYKCVTQLREVDIYRLVLALPMSKP</sequence>
<dbReference type="HOGENOM" id="CLU_1344550_0_0_1"/>
<evidence type="ECO:0000313" key="3">
    <source>
        <dbReference type="Proteomes" id="UP000008792"/>
    </source>
</evidence>
<feature type="transmembrane region" description="Helical" evidence="1">
    <location>
        <begin position="21"/>
        <end position="42"/>
    </location>
</feature>
<evidence type="ECO:0000313" key="2">
    <source>
        <dbReference type="EMBL" id="EDW69062.2"/>
    </source>
</evidence>
<dbReference type="InParanoid" id="B4LEA6"/>
<dbReference type="eggNOG" id="ENOG502TBF7">
    <property type="taxonomic scope" value="Eukaryota"/>
</dbReference>
<dbReference type="Pfam" id="PF15883">
    <property type="entry name" value="DUF4736"/>
    <property type="match status" value="1"/>
</dbReference>
<dbReference type="Proteomes" id="UP000008792">
    <property type="component" value="Unassembled WGS sequence"/>
</dbReference>
<feature type="transmembrane region" description="Helical" evidence="1">
    <location>
        <begin position="68"/>
        <end position="88"/>
    </location>
</feature>
<reference evidence="2 3" key="1">
    <citation type="journal article" date="2007" name="Nature">
        <title>Evolution of genes and genomes on the Drosophila phylogeny.</title>
        <authorList>
            <consortium name="Drosophila 12 Genomes Consortium"/>
            <person name="Clark A.G."/>
            <person name="Eisen M.B."/>
            <person name="Smith D.R."/>
            <person name="Bergman C.M."/>
            <person name="Oliver B."/>
            <person name="Markow T.A."/>
            <person name="Kaufman T.C."/>
            <person name="Kellis M."/>
            <person name="Gelbart W."/>
            <person name="Iyer V.N."/>
            <person name="Pollard D.A."/>
            <person name="Sackton T.B."/>
            <person name="Larracuente A.M."/>
            <person name="Singh N.D."/>
            <person name="Abad J.P."/>
            <person name="Abt D.N."/>
            <person name="Adryan B."/>
            <person name="Aguade M."/>
            <person name="Akashi H."/>
            <person name="Anderson W.W."/>
            <person name="Aquadro C.F."/>
            <person name="Ardell D.H."/>
            <person name="Arguello R."/>
            <person name="Artieri C.G."/>
            <person name="Barbash D.A."/>
            <person name="Barker D."/>
            <person name="Barsanti P."/>
            <person name="Batterham P."/>
            <person name="Batzoglou S."/>
            <person name="Begun D."/>
            <person name="Bhutkar A."/>
            <person name="Blanco E."/>
            <person name="Bosak S.A."/>
            <person name="Bradley R.K."/>
            <person name="Brand A.D."/>
            <person name="Brent M.R."/>
            <person name="Brooks A.N."/>
            <person name="Brown R.H."/>
            <person name="Butlin R.K."/>
            <person name="Caggese C."/>
            <person name="Calvi B.R."/>
            <person name="Bernardo de Carvalho A."/>
            <person name="Caspi A."/>
            <person name="Castrezana S."/>
            <person name="Celniker S.E."/>
            <person name="Chang J.L."/>
            <person name="Chapple C."/>
            <person name="Chatterji S."/>
            <person name="Chinwalla A."/>
            <person name="Civetta A."/>
            <person name="Clifton S.W."/>
            <person name="Comeron J.M."/>
            <person name="Costello J.C."/>
            <person name="Coyne J.A."/>
            <person name="Daub J."/>
            <person name="David R.G."/>
            <person name="Delcher A.L."/>
            <person name="Delehaunty K."/>
            <person name="Do C.B."/>
            <person name="Ebling H."/>
            <person name="Edwards K."/>
            <person name="Eickbush T."/>
            <person name="Evans J.D."/>
            <person name="Filipski A."/>
            <person name="Findeiss S."/>
            <person name="Freyhult E."/>
            <person name="Fulton L."/>
            <person name="Fulton R."/>
            <person name="Garcia A.C."/>
            <person name="Gardiner A."/>
            <person name="Garfield D.A."/>
            <person name="Garvin B.E."/>
            <person name="Gibson G."/>
            <person name="Gilbert D."/>
            <person name="Gnerre S."/>
            <person name="Godfrey J."/>
            <person name="Good R."/>
            <person name="Gotea V."/>
            <person name="Gravely B."/>
            <person name="Greenberg A.J."/>
            <person name="Griffiths-Jones S."/>
            <person name="Gross S."/>
            <person name="Guigo R."/>
            <person name="Gustafson E.A."/>
            <person name="Haerty W."/>
            <person name="Hahn M.W."/>
            <person name="Halligan D.L."/>
            <person name="Halpern A.L."/>
            <person name="Halter G.M."/>
            <person name="Han M.V."/>
            <person name="Heger A."/>
            <person name="Hillier L."/>
            <person name="Hinrichs A.S."/>
            <person name="Holmes I."/>
            <person name="Hoskins R.A."/>
            <person name="Hubisz M.J."/>
            <person name="Hultmark D."/>
            <person name="Huntley M.A."/>
            <person name="Jaffe D.B."/>
            <person name="Jagadeeshan S."/>
            <person name="Jeck W.R."/>
            <person name="Johnson J."/>
            <person name="Jones C.D."/>
            <person name="Jordan W.C."/>
            <person name="Karpen G.H."/>
            <person name="Kataoka E."/>
            <person name="Keightley P.D."/>
            <person name="Kheradpour P."/>
            <person name="Kirkness E.F."/>
            <person name="Koerich L.B."/>
            <person name="Kristiansen K."/>
            <person name="Kudrna D."/>
            <person name="Kulathinal R.J."/>
            <person name="Kumar S."/>
            <person name="Kwok R."/>
            <person name="Lander E."/>
            <person name="Langley C.H."/>
            <person name="Lapoint R."/>
            <person name="Lazzaro B.P."/>
            <person name="Lee S.J."/>
            <person name="Levesque L."/>
            <person name="Li R."/>
            <person name="Lin C.F."/>
            <person name="Lin M.F."/>
            <person name="Lindblad-Toh K."/>
            <person name="Llopart A."/>
            <person name="Long M."/>
            <person name="Low L."/>
            <person name="Lozovsky E."/>
            <person name="Lu J."/>
            <person name="Luo M."/>
            <person name="Machado C.A."/>
            <person name="Makalowski W."/>
            <person name="Marzo M."/>
            <person name="Matsuda M."/>
            <person name="Matzkin L."/>
            <person name="McAllister B."/>
            <person name="McBride C.S."/>
            <person name="McKernan B."/>
            <person name="McKernan K."/>
            <person name="Mendez-Lago M."/>
            <person name="Minx P."/>
            <person name="Mollenhauer M.U."/>
            <person name="Montooth K."/>
            <person name="Mount S.M."/>
            <person name="Mu X."/>
            <person name="Myers E."/>
            <person name="Negre B."/>
            <person name="Newfeld S."/>
            <person name="Nielsen R."/>
            <person name="Noor M.A."/>
            <person name="O'Grady P."/>
            <person name="Pachter L."/>
            <person name="Papaceit M."/>
            <person name="Parisi M.J."/>
            <person name="Parisi M."/>
            <person name="Parts L."/>
            <person name="Pedersen J.S."/>
            <person name="Pesole G."/>
            <person name="Phillippy A.M."/>
            <person name="Ponting C.P."/>
            <person name="Pop M."/>
            <person name="Porcelli D."/>
            <person name="Powell J.R."/>
            <person name="Prohaska S."/>
            <person name="Pruitt K."/>
            <person name="Puig M."/>
            <person name="Quesneville H."/>
            <person name="Ram K.R."/>
            <person name="Rand D."/>
            <person name="Rasmussen M.D."/>
            <person name="Reed L.K."/>
            <person name="Reenan R."/>
            <person name="Reily A."/>
            <person name="Remington K.A."/>
            <person name="Rieger T.T."/>
            <person name="Ritchie M.G."/>
            <person name="Robin C."/>
            <person name="Rogers Y.H."/>
            <person name="Rohde C."/>
            <person name="Rozas J."/>
            <person name="Rubenfield M.J."/>
            <person name="Ruiz A."/>
            <person name="Russo S."/>
            <person name="Salzberg S.L."/>
            <person name="Sanchez-Gracia A."/>
            <person name="Saranga D.J."/>
            <person name="Sato H."/>
            <person name="Schaeffer S.W."/>
            <person name="Schatz M.C."/>
            <person name="Schlenke T."/>
            <person name="Schwartz R."/>
            <person name="Segarra C."/>
            <person name="Singh R.S."/>
            <person name="Sirot L."/>
            <person name="Sirota M."/>
            <person name="Sisneros N.B."/>
            <person name="Smith C.D."/>
            <person name="Smith T.F."/>
            <person name="Spieth J."/>
            <person name="Stage D.E."/>
            <person name="Stark A."/>
            <person name="Stephan W."/>
            <person name="Strausberg R.L."/>
            <person name="Strempel S."/>
            <person name="Sturgill D."/>
            <person name="Sutton G."/>
            <person name="Sutton G.G."/>
            <person name="Tao W."/>
            <person name="Teichmann S."/>
            <person name="Tobari Y.N."/>
            <person name="Tomimura Y."/>
            <person name="Tsolas J.M."/>
            <person name="Valente V.L."/>
            <person name="Venter E."/>
            <person name="Venter J.C."/>
            <person name="Vicario S."/>
            <person name="Vieira F.G."/>
            <person name="Vilella A.J."/>
            <person name="Villasante A."/>
            <person name="Walenz B."/>
            <person name="Wang J."/>
            <person name="Wasserman M."/>
            <person name="Watts T."/>
            <person name="Wilson D."/>
            <person name="Wilson R.K."/>
            <person name="Wing R.A."/>
            <person name="Wolfner M.F."/>
            <person name="Wong A."/>
            <person name="Wong G.K."/>
            <person name="Wu C.I."/>
            <person name="Wu G."/>
            <person name="Yamamoto D."/>
            <person name="Yang H.P."/>
            <person name="Yang S.P."/>
            <person name="Yorke J.A."/>
            <person name="Yoshida K."/>
            <person name="Zdobnov E."/>
            <person name="Zhang P."/>
            <person name="Zhang Y."/>
            <person name="Zimin A.V."/>
            <person name="Baldwin J."/>
            <person name="Abdouelleil A."/>
            <person name="Abdulkadir J."/>
            <person name="Abebe A."/>
            <person name="Abera B."/>
            <person name="Abreu J."/>
            <person name="Acer S.C."/>
            <person name="Aftuck L."/>
            <person name="Alexander A."/>
            <person name="An P."/>
            <person name="Anderson E."/>
            <person name="Anderson S."/>
            <person name="Arachi H."/>
            <person name="Azer M."/>
            <person name="Bachantsang P."/>
            <person name="Barry A."/>
            <person name="Bayul T."/>
            <person name="Berlin A."/>
            <person name="Bessette D."/>
            <person name="Bloom T."/>
            <person name="Blye J."/>
            <person name="Boguslavskiy L."/>
            <person name="Bonnet C."/>
            <person name="Boukhgalter B."/>
            <person name="Bourzgui I."/>
            <person name="Brown A."/>
            <person name="Cahill P."/>
            <person name="Channer S."/>
            <person name="Cheshatsang Y."/>
            <person name="Chuda L."/>
            <person name="Citroen M."/>
            <person name="Collymore A."/>
            <person name="Cooke P."/>
            <person name="Costello M."/>
            <person name="D'Aco K."/>
            <person name="Daza R."/>
            <person name="De Haan G."/>
            <person name="DeGray S."/>
            <person name="DeMaso C."/>
            <person name="Dhargay N."/>
            <person name="Dooley K."/>
            <person name="Dooley E."/>
            <person name="Doricent M."/>
            <person name="Dorje P."/>
            <person name="Dorjee K."/>
            <person name="Dupes A."/>
            <person name="Elong R."/>
            <person name="Falk J."/>
            <person name="Farina A."/>
            <person name="Faro S."/>
            <person name="Ferguson D."/>
            <person name="Fisher S."/>
            <person name="Foley C.D."/>
            <person name="Franke A."/>
            <person name="Friedrich D."/>
            <person name="Gadbois L."/>
            <person name="Gearin G."/>
            <person name="Gearin C.R."/>
            <person name="Giannoukos G."/>
            <person name="Goode T."/>
            <person name="Graham J."/>
            <person name="Grandbois E."/>
            <person name="Grewal S."/>
            <person name="Gyaltsen K."/>
            <person name="Hafez N."/>
            <person name="Hagos B."/>
            <person name="Hall J."/>
            <person name="Henson C."/>
            <person name="Hollinger A."/>
            <person name="Honan T."/>
            <person name="Huard M.D."/>
            <person name="Hughes L."/>
            <person name="Hurhula B."/>
            <person name="Husby M.E."/>
            <person name="Kamat A."/>
            <person name="Kanga B."/>
            <person name="Kashin S."/>
            <person name="Khazanovich D."/>
            <person name="Kisner P."/>
            <person name="Lance K."/>
            <person name="Lara M."/>
            <person name="Lee W."/>
            <person name="Lennon N."/>
            <person name="Letendre F."/>
            <person name="LeVine R."/>
            <person name="Lipovsky A."/>
            <person name="Liu X."/>
            <person name="Liu J."/>
            <person name="Liu S."/>
            <person name="Lokyitsang T."/>
            <person name="Lokyitsang Y."/>
            <person name="Lubonja R."/>
            <person name="Lui A."/>
            <person name="MacDonald P."/>
            <person name="Magnisalis V."/>
            <person name="Maru K."/>
            <person name="Matthews C."/>
            <person name="McCusker W."/>
            <person name="McDonough S."/>
            <person name="Mehta T."/>
            <person name="Meldrim J."/>
            <person name="Meneus L."/>
            <person name="Mihai O."/>
            <person name="Mihalev A."/>
            <person name="Mihova T."/>
            <person name="Mittelman R."/>
            <person name="Mlenga V."/>
            <person name="Montmayeur A."/>
            <person name="Mulrain L."/>
            <person name="Navidi A."/>
            <person name="Naylor J."/>
            <person name="Negash T."/>
            <person name="Nguyen T."/>
            <person name="Nguyen N."/>
            <person name="Nicol R."/>
            <person name="Norbu C."/>
            <person name="Norbu N."/>
            <person name="Novod N."/>
            <person name="O'Neill B."/>
            <person name="Osman S."/>
            <person name="Markiewicz E."/>
            <person name="Oyono O.L."/>
            <person name="Patti C."/>
            <person name="Phunkhang P."/>
            <person name="Pierre F."/>
            <person name="Priest M."/>
            <person name="Raghuraman S."/>
            <person name="Rege F."/>
            <person name="Reyes R."/>
            <person name="Rise C."/>
            <person name="Rogov P."/>
            <person name="Ross K."/>
            <person name="Ryan E."/>
            <person name="Settipalli S."/>
            <person name="Shea T."/>
            <person name="Sherpa N."/>
            <person name="Shi L."/>
            <person name="Shih D."/>
            <person name="Sparrow T."/>
            <person name="Spaulding J."/>
            <person name="Stalker J."/>
            <person name="Stange-Thomann N."/>
            <person name="Stavropoulos S."/>
            <person name="Stone C."/>
            <person name="Strader C."/>
            <person name="Tesfaye S."/>
            <person name="Thomson T."/>
            <person name="Thoulutsang Y."/>
            <person name="Thoulutsang D."/>
            <person name="Topham K."/>
            <person name="Topping I."/>
            <person name="Tsamla T."/>
            <person name="Vassiliev H."/>
            <person name="Vo A."/>
            <person name="Wangchuk T."/>
            <person name="Wangdi T."/>
            <person name="Weiand M."/>
            <person name="Wilkinson J."/>
            <person name="Wilson A."/>
            <person name="Yadav S."/>
            <person name="Young G."/>
            <person name="Yu Q."/>
            <person name="Zembek L."/>
            <person name="Zhong D."/>
            <person name="Zimmer A."/>
            <person name="Zwirko Z."/>
            <person name="Jaffe D.B."/>
            <person name="Alvarez P."/>
            <person name="Brockman W."/>
            <person name="Butler J."/>
            <person name="Chin C."/>
            <person name="Gnerre S."/>
            <person name="Grabherr M."/>
            <person name="Kleber M."/>
            <person name="Mauceli E."/>
            <person name="MacCallum I."/>
        </authorList>
    </citation>
    <scope>NUCLEOTIDE SEQUENCE [LARGE SCALE GENOMIC DNA]</scope>
    <source>
        <strain evidence="3">Tucson 15010-1051.87</strain>
    </source>
</reference>
<gene>
    <name evidence="2" type="primary">Dvir\GJ12328</name>
    <name evidence="2" type="ORF">Dvir_GJ12328</name>
</gene>
<keyword evidence="1" id="KW-1133">Transmembrane helix</keyword>
<keyword evidence="3" id="KW-1185">Reference proteome</keyword>
<dbReference type="OrthoDB" id="7844406at2759"/>